<gene>
    <name evidence="1" type="ORF">GCM10010406_41230</name>
</gene>
<comment type="caution">
    <text evidence="1">The sequence shown here is derived from an EMBL/GenBank/DDBJ whole genome shotgun (WGS) entry which is preliminary data.</text>
</comment>
<evidence type="ECO:0000313" key="2">
    <source>
        <dbReference type="Proteomes" id="UP001501358"/>
    </source>
</evidence>
<reference evidence="2" key="1">
    <citation type="journal article" date="2019" name="Int. J. Syst. Evol. Microbiol.">
        <title>The Global Catalogue of Microorganisms (GCM) 10K type strain sequencing project: providing services to taxonomists for standard genome sequencing and annotation.</title>
        <authorList>
            <consortium name="The Broad Institute Genomics Platform"/>
            <consortium name="The Broad Institute Genome Sequencing Center for Infectious Disease"/>
            <person name="Wu L."/>
            <person name="Ma J."/>
        </authorList>
    </citation>
    <scope>NUCLEOTIDE SEQUENCE [LARGE SCALE GENOMIC DNA]</scope>
    <source>
        <strain evidence="2">JCM 6307</strain>
    </source>
</reference>
<evidence type="ECO:0000313" key="1">
    <source>
        <dbReference type="EMBL" id="GAA2500480.1"/>
    </source>
</evidence>
<name>A0ABP5ZN30_9ACTN</name>
<organism evidence="1 2">
    <name type="scientific">Streptomyces thermolineatus</name>
    <dbReference type="NCBI Taxonomy" id="44033"/>
    <lineage>
        <taxon>Bacteria</taxon>
        <taxon>Bacillati</taxon>
        <taxon>Actinomycetota</taxon>
        <taxon>Actinomycetes</taxon>
        <taxon>Kitasatosporales</taxon>
        <taxon>Streptomycetaceae</taxon>
        <taxon>Streptomyces</taxon>
    </lineage>
</organism>
<dbReference type="Proteomes" id="UP001501358">
    <property type="component" value="Unassembled WGS sequence"/>
</dbReference>
<accession>A0ABP5ZN30</accession>
<keyword evidence="2" id="KW-1185">Reference proteome</keyword>
<sequence length="238" mass="26570">MTADRPAPPARSIDEVLADAQVLTGEYDDYDLAASRERIARRINATDTSAAQRLEPRLPLYAQARQDLDKLSTLIVHAPHASTEIGRLVNGRHIEPEGALIFACLLQLAGREDGAQFWWQFAAGAGNPTSAYCLYLHHTRHGDLRDARHWLHQAAQLETTPRPRNPRSRRRRLPRTACPYLTPQAVADLLDTYRLPTIPTASLKKAVGRLEDSRDEDYGTVPRPAPHLARELAELATP</sequence>
<dbReference type="RefSeq" id="WP_344384666.1">
    <property type="nucleotide sequence ID" value="NZ_BAAATA010000028.1"/>
</dbReference>
<protein>
    <submittedName>
        <fullName evidence="1">Uncharacterized protein</fullName>
    </submittedName>
</protein>
<dbReference type="EMBL" id="BAAATA010000028">
    <property type="protein sequence ID" value="GAA2500480.1"/>
    <property type="molecule type" value="Genomic_DNA"/>
</dbReference>
<proteinExistence type="predicted"/>